<dbReference type="EMBL" id="CP073633">
    <property type="protein sequence ID" value="WHQ70547.1"/>
    <property type="molecule type" value="Genomic_DNA"/>
</dbReference>
<evidence type="ECO:0000259" key="1">
    <source>
        <dbReference type="PROSITE" id="PS51057"/>
    </source>
</evidence>
<dbReference type="SUPFAM" id="SSF46689">
    <property type="entry name" value="Homeodomain-like"/>
    <property type="match status" value="1"/>
</dbReference>
<dbReference type="Pfam" id="PF13358">
    <property type="entry name" value="DDE_3"/>
    <property type="match status" value="1"/>
</dbReference>
<organism evidence="2 3">
    <name type="scientific">Methylorubrum extorquens</name>
    <name type="common">Methylobacterium dichloromethanicum</name>
    <name type="synonym">Methylobacterium extorquens</name>
    <dbReference type="NCBI Taxonomy" id="408"/>
    <lineage>
        <taxon>Bacteria</taxon>
        <taxon>Pseudomonadati</taxon>
        <taxon>Pseudomonadota</taxon>
        <taxon>Alphaproteobacteria</taxon>
        <taxon>Hyphomicrobiales</taxon>
        <taxon>Methylobacteriaceae</taxon>
        <taxon>Methylorubrum</taxon>
    </lineage>
</organism>
<accession>A0AAX3WJS8</accession>
<dbReference type="InterPro" id="IPR047655">
    <property type="entry name" value="Transpos_IS630-like"/>
</dbReference>
<dbReference type="InterPro" id="IPR001523">
    <property type="entry name" value="Paired_dom"/>
</dbReference>
<gene>
    <name evidence="2" type="ORF">KEC54_02680</name>
</gene>
<dbReference type="InterPro" id="IPR036397">
    <property type="entry name" value="RNaseH_sf"/>
</dbReference>
<protein>
    <submittedName>
        <fullName evidence="2">IS630-like element ISMdi1 family transposase</fullName>
    </submittedName>
</protein>
<dbReference type="PANTHER" id="PTHR46564:SF1">
    <property type="entry name" value="TRANSPOSASE"/>
    <property type="match status" value="1"/>
</dbReference>
<proteinExistence type="predicted"/>
<name>A0AAX3WJS8_METEX</name>
<dbReference type="PROSITE" id="PS51057">
    <property type="entry name" value="PAIRED_2"/>
    <property type="match status" value="1"/>
</dbReference>
<reference evidence="2" key="1">
    <citation type="journal article" date="2022" name="Biotechnol. Bioprocess Eng.">
        <title>Pan-genome Analysis Reveals Comparative Genomic Features of Central Metabolic Pathways in Methylorubrum extorquens.</title>
        <authorList>
            <person name="Lee G.M."/>
            <person name="Scott-Nevros Z.K."/>
            <person name="Lee S.-M."/>
            <person name="Kim D."/>
        </authorList>
    </citation>
    <scope>NUCLEOTIDE SEQUENCE</scope>
    <source>
        <strain evidence="2">ATCC 55366</strain>
    </source>
</reference>
<evidence type="ECO:0000313" key="3">
    <source>
        <dbReference type="Proteomes" id="UP001223720"/>
    </source>
</evidence>
<dbReference type="GO" id="GO:0006355">
    <property type="term" value="P:regulation of DNA-templated transcription"/>
    <property type="evidence" value="ECO:0007669"/>
    <property type="project" value="InterPro"/>
</dbReference>
<dbReference type="InterPro" id="IPR002622">
    <property type="entry name" value="Transposase_14"/>
</dbReference>
<evidence type="ECO:0000313" key="2">
    <source>
        <dbReference type="EMBL" id="WHQ70547.1"/>
    </source>
</evidence>
<dbReference type="PANTHER" id="PTHR46564">
    <property type="entry name" value="TRANSPOSASE"/>
    <property type="match status" value="1"/>
</dbReference>
<dbReference type="RefSeq" id="WP_209687993.1">
    <property type="nucleotide sequence ID" value="NZ_CP073633.1"/>
</dbReference>
<sequence>MPSALSADLRERVVTAIEAGASRREAARRFEVSPASAVRWHESFVQEGRIQAKPMGGDQRSHAVEAQAELIRQTYEAQPGIFLHELRDRLAERGLRVGVSSLSRFFKRHGITRKKNTGHAAEQDREDVKEARLAWFERQLDLDPDRLVFLDETATNTKMARRYGRAPRGERCRVAVPFGHWKTITVTAGLRASGLMATALFDGPMTGARLRGYVEETLVPALTRGDTVVLDNLPAHKVGGIRERIEAAGARLLYLPAYSPDFNPIELVFAKLKAILRADAARTVSELWDTIKRAFRCFSTAECRNYLAAAGYDAYDPT</sequence>
<dbReference type="GO" id="GO:0003677">
    <property type="term" value="F:DNA binding"/>
    <property type="evidence" value="ECO:0007669"/>
    <property type="project" value="InterPro"/>
</dbReference>
<dbReference type="Gene3D" id="3.30.420.10">
    <property type="entry name" value="Ribonuclease H-like superfamily/Ribonuclease H"/>
    <property type="match status" value="1"/>
</dbReference>
<dbReference type="InterPro" id="IPR038717">
    <property type="entry name" value="Tc1-like_DDE_dom"/>
</dbReference>
<dbReference type="NCBIfam" id="NF033545">
    <property type="entry name" value="transpos_IS630"/>
    <property type="match status" value="1"/>
</dbReference>
<dbReference type="AlphaFoldDB" id="A0AAX3WJS8"/>
<dbReference type="InterPro" id="IPR009057">
    <property type="entry name" value="Homeodomain-like_sf"/>
</dbReference>
<dbReference type="Proteomes" id="UP001223720">
    <property type="component" value="Chromosome"/>
</dbReference>
<feature type="domain" description="Paired" evidence="1">
    <location>
        <begin position="1"/>
        <end position="109"/>
    </location>
</feature>
<dbReference type="Pfam" id="PF01710">
    <property type="entry name" value="HTH_Tnp_IS630"/>
    <property type="match status" value="1"/>
</dbReference>